<accession>A0AAD7D4X4</accession>
<comment type="caution">
    <text evidence="1">The sequence shown here is derived from an EMBL/GenBank/DDBJ whole genome shotgun (WGS) entry which is preliminary data.</text>
</comment>
<organism evidence="1 2">
    <name type="scientific">Mycena rosella</name>
    <name type="common">Pink bonnet</name>
    <name type="synonym">Agaricus rosellus</name>
    <dbReference type="NCBI Taxonomy" id="1033263"/>
    <lineage>
        <taxon>Eukaryota</taxon>
        <taxon>Fungi</taxon>
        <taxon>Dikarya</taxon>
        <taxon>Basidiomycota</taxon>
        <taxon>Agaricomycotina</taxon>
        <taxon>Agaricomycetes</taxon>
        <taxon>Agaricomycetidae</taxon>
        <taxon>Agaricales</taxon>
        <taxon>Marasmiineae</taxon>
        <taxon>Mycenaceae</taxon>
        <taxon>Mycena</taxon>
    </lineage>
</organism>
<dbReference type="EMBL" id="JARKIE010000130">
    <property type="protein sequence ID" value="KAJ7679602.1"/>
    <property type="molecule type" value="Genomic_DNA"/>
</dbReference>
<evidence type="ECO:0000313" key="2">
    <source>
        <dbReference type="Proteomes" id="UP001221757"/>
    </source>
</evidence>
<evidence type="ECO:0000313" key="1">
    <source>
        <dbReference type="EMBL" id="KAJ7679602.1"/>
    </source>
</evidence>
<protein>
    <submittedName>
        <fullName evidence="1">Uncharacterized protein</fullName>
    </submittedName>
</protein>
<proteinExistence type="predicted"/>
<reference evidence="1" key="1">
    <citation type="submission" date="2023-03" db="EMBL/GenBank/DDBJ databases">
        <title>Massive genome expansion in bonnet fungi (Mycena s.s.) driven by repeated elements and novel gene families across ecological guilds.</title>
        <authorList>
            <consortium name="Lawrence Berkeley National Laboratory"/>
            <person name="Harder C.B."/>
            <person name="Miyauchi S."/>
            <person name="Viragh M."/>
            <person name="Kuo A."/>
            <person name="Thoen E."/>
            <person name="Andreopoulos B."/>
            <person name="Lu D."/>
            <person name="Skrede I."/>
            <person name="Drula E."/>
            <person name="Henrissat B."/>
            <person name="Morin E."/>
            <person name="Kohler A."/>
            <person name="Barry K."/>
            <person name="LaButti K."/>
            <person name="Morin E."/>
            <person name="Salamov A."/>
            <person name="Lipzen A."/>
            <person name="Mereny Z."/>
            <person name="Hegedus B."/>
            <person name="Baldrian P."/>
            <person name="Stursova M."/>
            <person name="Weitz H."/>
            <person name="Taylor A."/>
            <person name="Grigoriev I.V."/>
            <person name="Nagy L.G."/>
            <person name="Martin F."/>
            <person name="Kauserud H."/>
        </authorList>
    </citation>
    <scope>NUCLEOTIDE SEQUENCE</scope>
    <source>
        <strain evidence="1">CBHHK067</strain>
    </source>
</reference>
<gene>
    <name evidence="1" type="ORF">B0H17DRAFT_1235013</name>
</gene>
<keyword evidence="2" id="KW-1185">Reference proteome</keyword>
<sequence length="207" mass="23703">MADINRLDFTTSGDGTSHKHLNYESRFIDVNQKLLAVGLTQAPNHTSEEQLAGWQNIVDEMYEIYNASPLGKLHPEDPRSFFVKATGMMTDDSADQEKLRALFLALKQRMDREVRGDRALLHLTTPKLLDAIYDLTGQKIEARGGWQRGTRYRRLRGTVSTVLFMRSFVNATVKRCSINYPRWNKRRQISSLVAAAAQRLECAQRRC</sequence>
<dbReference type="AlphaFoldDB" id="A0AAD7D4X4"/>
<name>A0AAD7D4X4_MYCRO</name>
<dbReference type="Proteomes" id="UP001221757">
    <property type="component" value="Unassembled WGS sequence"/>
</dbReference>